<dbReference type="PROSITE" id="PS50873">
    <property type="entry name" value="PEROXIDASE_4"/>
    <property type="match status" value="2"/>
</dbReference>
<evidence type="ECO:0000256" key="6">
    <source>
        <dbReference type="ARBA" id="ARBA00022723"/>
    </source>
</evidence>
<evidence type="ECO:0000256" key="10">
    <source>
        <dbReference type="PIRSR" id="PIRSR600823-3"/>
    </source>
</evidence>
<feature type="binding site" evidence="10">
    <location>
        <position position="65"/>
    </location>
    <ligand>
        <name>Ca(2+)</name>
        <dbReference type="ChEBI" id="CHEBI:29108"/>
        <label>1</label>
    </ligand>
</feature>
<name>A0A4D6MYC8_VIGUN</name>
<evidence type="ECO:0000256" key="5">
    <source>
        <dbReference type="ARBA" id="ARBA00022617"/>
    </source>
</evidence>
<dbReference type="InterPro" id="IPR002016">
    <property type="entry name" value="Haem_peroxidase"/>
</dbReference>
<feature type="domain" description="Plant heme peroxidase family profile" evidence="15">
    <location>
        <begin position="120"/>
        <end position="191"/>
    </location>
</feature>
<comment type="cofactor">
    <cofactor evidence="2">
        <name>heme b</name>
        <dbReference type="ChEBI" id="CHEBI:60344"/>
    </cofactor>
</comment>
<evidence type="ECO:0000256" key="14">
    <source>
        <dbReference type="SAM" id="SignalP"/>
    </source>
</evidence>
<proteinExistence type="inferred from homology"/>
<accession>A0A4D6MYC8</accession>
<dbReference type="EC" id="1.11.1.7" evidence="3"/>
<feature type="chain" id="PRO_5020028028" description="peroxidase" evidence="14">
    <location>
        <begin position="19"/>
        <end position="192"/>
    </location>
</feature>
<feature type="domain" description="Plant heme peroxidase family profile" evidence="15">
    <location>
        <begin position="20"/>
        <end position="119"/>
    </location>
</feature>
<feature type="binding site" evidence="10">
    <location>
        <position position="62"/>
    </location>
    <ligand>
        <name>Ca(2+)</name>
        <dbReference type="ChEBI" id="CHEBI:29108"/>
        <label>1</label>
    </ligand>
</feature>
<dbReference type="Gene3D" id="1.10.420.10">
    <property type="entry name" value="Peroxidase, domain 2"/>
    <property type="match status" value="1"/>
</dbReference>
<dbReference type="InterPro" id="IPR010255">
    <property type="entry name" value="Haem_peroxidase_sf"/>
</dbReference>
<dbReference type="GO" id="GO:0140825">
    <property type="term" value="F:lactoperoxidase activity"/>
    <property type="evidence" value="ECO:0007669"/>
    <property type="project" value="UniProtKB-EC"/>
</dbReference>
<feature type="binding site" evidence="10">
    <location>
        <position position="67"/>
    </location>
    <ligand>
        <name>Ca(2+)</name>
        <dbReference type="ChEBI" id="CHEBI:29108"/>
        <label>1</label>
    </ligand>
</feature>
<dbReference type="GO" id="GO:0046872">
    <property type="term" value="F:metal ion binding"/>
    <property type="evidence" value="ECO:0007669"/>
    <property type="project" value="UniProtKB-KW"/>
</dbReference>
<comment type="cofactor">
    <cofactor evidence="10">
        <name>Ca(2+)</name>
        <dbReference type="ChEBI" id="CHEBI:29108"/>
    </cofactor>
    <text evidence="10">Binds 2 calcium ions per subunit.</text>
</comment>
<dbReference type="Pfam" id="PF00141">
    <property type="entry name" value="peroxidase"/>
    <property type="match status" value="1"/>
</dbReference>
<comment type="catalytic activity">
    <reaction evidence="1">
        <text>2 a phenolic donor + H2O2 = 2 a phenolic radical donor + 2 H2O</text>
        <dbReference type="Rhea" id="RHEA:56136"/>
        <dbReference type="ChEBI" id="CHEBI:15377"/>
        <dbReference type="ChEBI" id="CHEBI:16240"/>
        <dbReference type="ChEBI" id="CHEBI:139520"/>
        <dbReference type="ChEBI" id="CHEBI:139521"/>
        <dbReference type="EC" id="1.11.1.7"/>
    </reaction>
</comment>
<keyword evidence="14" id="KW-0732">Signal</keyword>
<feature type="binding site" evidence="10">
    <location>
        <position position="83"/>
    </location>
    <ligand>
        <name>Ca(2+)</name>
        <dbReference type="ChEBI" id="CHEBI:29108"/>
        <label>1</label>
    </ligand>
</feature>
<comment type="similarity">
    <text evidence="13">Belongs to the peroxidase family.</text>
</comment>
<keyword evidence="6 10" id="KW-0479">Metal-binding</keyword>
<dbReference type="PANTHER" id="PTHR31235">
    <property type="entry name" value="PEROXIDASE 25-RELATED"/>
    <property type="match status" value="1"/>
</dbReference>
<keyword evidence="10" id="KW-0106">Calcium</keyword>
<evidence type="ECO:0000256" key="9">
    <source>
        <dbReference type="PIRSR" id="PIRSR600823-1"/>
    </source>
</evidence>
<keyword evidence="7" id="KW-0560">Oxidoreductase</keyword>
<gene>
    <name evidence="16" type="ORF">DEO72_LG9g1543</name>
</gene>
<keyword evidence="8" id="KW-0408">Iron</keyword>
<evidence type="ECO:0000256" key="3">
    <source>
        <dbReference type="ARBA" id="ARBA00012313"/>
    </source>
</evidence>
<evidence type="ECO:0000256" key="1">
    <source>
        <dbReference type="ARBA" id="ARBA00000189"/>
    </source>
</evidence>
<sequence>MKIGILLCVALFIGVCEGGSLRKNFYRDSCPQAEEIIKNQTQQHVSANPNLPAKLLRLHFHDCFVRGCDGSVLLNSTANNTAERDAIPNLSLAGFDVIDAIKSAVEEKCPKTIQFWDIFDSDYYPNLLQKKGLFQSDAALLTLDQSADKAGELVKEEKFFTEFAQSMKRMGNIEVLTDSAGQIRNKCSVVNS</sequence>
<feature type="binding site" evidence="10">
    <location>
        <position position="71"/>
    </location>
    <ligand>
        <name>Ca(2+)</name>
        <dbReference type="ChEBI" id="CHEBI:29108"/>
        <label>1</label>
    </ligand>
</feature>
<evidence type="ECO:0000256" key="13">
    <source>
        <dbReference type="RuleBase" id="RU004241"/>
    </source>
</evidence>
<evidence type="ECO:0000313" key="17">
    <source>
        <dbReference type="Proteomes" id="UP000501690"/>
    </source>
</evidence>
<keyword evidence="12" id="KW-1015">Disulfide bond</keyword>
<dbReference type="GO" id="GO:0020037">
    <property type="term" value="F:heme binding"/>
    <property type="evidence" value="ECO:0007669"/>
    <property type="project" value="InterPro"/>
</dbReference>
<feature type="binding site" evidence="10">
    <location>
        <position position="69"/>
    </location>
    <ligand>
        <name>Ca(2+)</name>
        <dbReference type="ChEBI" id="CHEBI:29108"/>
        <label>1</label>
    </ligand>
</feature>
<dbReference type="SUPFAM" id="SSF48113">
    <property type="entry name" value="Heme-dependent peroxidases"/>
    <property type="match status" value="1"/>
</dbReference>
<dbReference type="Gene3D" id="1.10.520.10">
    <property type="match status" value="2"/>
</dbReference>
<feature type="active site" description="Proton acceptor" evidence="9">
    <location>
        <position position="61"/>
    </location>
</feature>
<evidence type="ECO:0000256" key="8">
    <source>
        <dbReference type="ARBA" id="ARBA00023004"/>
    </source>
</evidence>
<organism evidence="16 17">
    <name type="scientific">Vigna unguiculata</name>
    <name type="common">Cowpea</name>
    <dbReference type="NCBI Taxonomy" id="3917"/>
    <lineage>
        <taxon>Eukaryota</taxon>
        <taxon>Viridiplantae</taxon>
        <taxon>Streptophyta</taxon>
        <taxon>Embryophyta</taxon>
        <taxon>Tracheophyta</taxon>
        <taxon>Spermatophyta</taxon>
        <taxon>Magnoliopsida</taxon>
        <taxon>eudicotyledons</taxon>
        <taxon>Gunneridae</taxon>
        <taxon>Pentapetalae</taxon>
        <taxon>rosids</taxon>
        <taxon>fabids</taxon>
        <taxon>Fabales</taxon>
        <taxon>Fabaceae</taxon>
        <taxon>Papilionoideae</taxon>
        <taxon>50 kb inversion clade</taxon>
        <taxon>NPAAA clade</taxon>
        <taxon>indigoferoid/millettioid clade</taxon>
        <taxon>Phaseoleae</taxon>
        <taxon>Vigna</taxon>
    </lineage>
</organism>
<evidence type="ECO:0000256" key="4">
    <source>
        <dbReference type="ARBA" id="ARBA00022559"/>
    </source>
</evidence>
<evidence type="ECO:0000259" key="15">
    <source>
        <dbReference type="PROSITE" id="PS50873"/>
    </source>
</evidence>
<reference evidence="16 17" key="1">
    <citation type="submission" date="2019-04" db="EMBL/GenBank/DDBJ databases">
        <title>An improved genome assembly and genetic linkage map for asparagus bean, Vigna unguiculata ssp. sesquipedialis.</title>
        <authorList>
            <person name="Xia Q."/>
            <person name="Zhang R."/>
            <person name="Dong Y."/>
        </authorList>
    </citation>
    <scope>NUCLEOTIDE SEQUENCE [LARGE SCALE GENOMIC DNA]</scope>
    <source>
        <tissue evidence="16">Leaf</tissue>
    </source>
</reference>
<dbReference type="AlphaFoldDB" id="A0A4D6MYC8"/>
<feature type="signal peptide" evidence="14">
    <location>
        <begin position="1"/>
        <end position="18"/>
    </location>
</feature>
<evidence type="ECO:0000256" key="11">
    <source>
        <dbReference type="PIRSR" id="PIRSR600823-4"/>
    </source>
</evidence>
<feature type="disulfide bond" evidence="12">
    <location>
        <begin position="63"/>
        <end position="68"/>
    </location>
</feature>
<keyword evidence="5" id="KW-0349">Heme</keyword>
<evidence type="ECO:0000256" key="7">
    <source>
        <dbReference type="ARBA" id="ARBA00023002"/>
    </source>
</evidence>
<evidence type="ECO:0000256" key="2">
    <source>
        <dbReference type="ARBA" id="ARBA00001970"/>
    </source>
</evidence>
<keyword evidence="17" id="KW-1185">Reference proteome</keyword>
<evidence type="ECO:0000313" key="16">
    <source>
        <dbReference type="EMBL" id="QCE06530.1"/>
    </source>
</evidence>
<dbReference type="PRINTS" id="PR00461">
    <property type="entry name" value="PLPEROXIDASE"/>
</dbReference>
<keyword evidence="4 16" id="KW-0575">Peroxidase</keyword>
<protein>
    <recommendedName>
        <fullName evidence="3">peroxidase</fullName>
        <ecNumber evidence="3">1.11.1.7</ecNumber>
    </recommendedName>
</protein>
<dbReference type="InterPro" id="IPR000823">
    <property type="entry name" value="Peroxidase_pln"/>
</dbReference>
<dbReference type="GO" id="GO:0006979">
    <property type="term" value="P:response to oxidative stress"/>
    <property type="evidence" value="ECO:0007669"/>
    <property type="project" value="InterPro"/>
</dbReference>
<evidence type="ECO:0000256" key="12">
    <source>
        <dbReference type="PIRSR" id="PIRSR600823-5"/>
    </source>
</evidence>
<feature type="site" description="Transition state stabilizer" evidence="11">
    <location>
        <position position="57"/>
    </location>
</feature>
<dbReference type="EMBL" id="CP039353">
    <property type="protein sequence ID" value="QCE06530.1"/>
    <property type="molecule type" value="Genomic_DNA"/>
</dbReference>
<dbReference type="Proteomes" id="UP000501690">
    <property type="component" value="Linkage Group LG9"/>
</dbReference>
<feature type="disulfide bond" evidence="12">
    <location>
        <begin position="30"/>
        <end position="109"/>
    </location>
</feature>